<gene>
    <name evidence="3" type="ORF">BECKMB1821H_GA0114242_10232</name>
    <name evidence="2" type="ORF">BECKMB1821I_GA0114274_10232</name>
</gene>
<feature type="compositionally biased region" description="Polar residues" evidence="1">
    <location>
        <begin position="1"/>
        <end position="12"/>
    </location>
</feature>
<dbReference type="EMBL" id="CAADFQ010000023">
    <property type="protein sequence ID" value="VFK31367.1"/>
    <property type="molecule type" value="Genomic_DNA"/>
</dbReference>
<feature type="region of interest" description="Disordered" evidence="1">
    <location>
        <begin position="1"/>
        <end position="40"/>
    </location>
</feature>
<reference evidence="3" key="1">
    <citation type="submission" date="2019-02" db="EMBL/GenBank/DDBJ databases">
        <authorList>
            <person name="Gruber-Vodicka R. H."/>
            <person name="Seah K. B. B."/>
        </authorList>
    </citation>
    <scope>NUCLEOTIDE SEQUENCE</scope>
    <source>
        <strain evidence="3">BECK_BZ198</strain>
        <strain evidence="2">BECK_BZ199</strain>
    </source>
</reference>
<accession>A0A451BAZ2</accession>
<organism evidence="3">
    <name type="scientific">Candidatus Kentrum sp. MB</name>
    <dbReference type="NCBI Taxonomy" id="2138164"/>
    <lineage>
        <taxon>Bacteria</taxon>
        <taxon>Pseudomonadati</taxon>
        <taxon>Pseudomonadota</taxon>
        <taxon>Gammaproteobacteria</taxon>
        <taxon>Candidatus Kentrum</taxon>
    </lineage>
</organism>
<evidence type="ECO:0000313" key="2">
    <source>
        <dbReference type="EMBL" id="VFK31367.1"/>
    </source>
</evidence>
<dbReference type="EMBL" id="CAADGH010000023">
    <property type="protein sequence ID" value="VFK75450.1"/>
    <property type="molecule type" value="Genomic_DNA"/>
</dbReference>
<name>A0A451BAZ2_9GAMM</name>
<sequence>MWFQIRQETGNPIETRKNLSTPRARHEADRHAHQSKGGQARNARIQLYISSWRTHVDMAFGLILLRTQHPANSLTFASESPDILTTTLISIPSASVWRLNKPRSIA</sequence>
<proteinExistence type="predicted"/>
<evidence type="ECO:0000313" key="3">
    <source>
        <dbReference type="EMBL" id="VFK75450.1"/>
    </source>
</evidence>
<evidence type="ECO:0000256" key="1">
    <source>
        <dbReference type="SAM" id="MobiDB-lite"/>
    </source>
</evidence>
<protein>
    <submittedName>
        <fullName evidence="3">Uncharacterized protein</fullName>
    </submittedName>
</protein>
<dbReference type="AlphaFoldDB" id="A0A451BAZ2"/>